<comment type="cofactor">
    <cofactor evidence="1">
        <name>Zn(2+)</name>
        <dbReference type="ChEBI" id="CHEBI:29105"/>
    </cofactor>
</comment>
<accession>A0A8J6J0K4</accession>
<evidence type="ECO:0000256" key="4">
    <source>
        <dbReference type="ARBA" id="ARBA00022833"/>
    </source>
</evidence>
<dbReference type="AlphaFoldDB" id="A0A8J6J0K4"/>
<evidence type="ECO:0000313" key="5">
    <source>
        <dbReference type="EMBL" id="MBC5733687.1"/>
    </source>
</evidence>
<dbReference type="Gene3D" id="3.20.20.70">
    <property type="entry name" value="Aldolase class I"/>
    <property type="match status" value="1"/>
</dbReference>
<keyword evidence="4" id="KW-0862">Zinc</keyword>
<dbReference type="GO" id="GO:0046872">
    <property type="term" value="F:metal ion binding"/>
    <property type="evidence" value="ECO:0007669"/>
    <property type="project" value="UniProtKB-KW"/>
</dbReference>
<evidence type="ECO:0000256" key="2">
    <source>
        <dbReference type="ARBA" id="ARBA00022679"/>
    </source>
</evidence>
<keyword evidence="6" id="KW-1185">Reference proteome</keyword>
<dbReference type="InterPro" id="IPR008567">
    <property type="entry name" value="BKACE"/>
</dbReference>
<dbReference type="PANTHER" id="PTHR37418:SF2">
    <property type="entry name" value="3-KETO-5-AMINOHEXANOATE CLEAVAGE ENZYME"/>
    <property type="match status" value="1"/>
</dbReference>
<dbReference type="InterPro" id="IPR013785">
    <property type="entry name" value="Aldolase_TIM"/>
</dbReference>
<dbReference type="Pfam" id="PF05853">
    <property type="entry name" value="BKACE"/>
    <property type="match status" value="1"/>
</dbReference>
<dbReference type="GO" id="GO:0043720">
    <property type="term" value="F:3-keto-5-aminohexanoate cleavage activity"/>
    <property type="evidence" value="ECO:0007669"/>
    <property type="project" value="InterPro"/>
</dbReference>
<feature type="non-terminal residue" evidence="5">
    <location>
        <position position="1"/>
    </location>
</feature>
<dbReference type="EMBL" id="JACOPP010000008">
    <property type="protein sequence ID" value="MBC5733687.1"/>
    <property type="molecule type" value="Genomic_DNA"/>
</dbReference>
<protein>
    <submittedName>
        <fullName evidence="5">3-keto-5-aminohexanoate cleavage protein</fullName>
    </submittedName>
</protein>
<keyword evidence="3" id="KW-0479">Metal-binding</keyword>
<gene>
    <name evidence="5" type="ORF">H8S57_08075</name>
</gene>
<evidence type="ECO:0000256" key="3">
    <source>
        <dbReference type="ARBA" id="ARBA00022723"/>
    </source>
</evidence>
<evidence type="ECO:0000256" key="1">
    <source>
        <dbReference type="ARBA" id="ARBA00001947"/>
    </source>
</evidence>
<organism evidence="5 6">
    <name type="scientific">Lawsonibacter hominis</name>
    <dbReference type="NCBI Taxonomy" id="2763053"/>
    <lineage>
        <taxon>Bacteria</taxon>
        <taxon>Bacillati</taxon>
        <taxon>Bacillota</taxon>
        <taxon>Clostridia</taxon>
        <taxon>Eubacteriales</taxon>
        <taxon>Oscillospiraceae</taxon>
        <taxon>Lawsonibacter</taxon>
    </lineage>
</organism>
<dbReference type="PANTHER" id="PTHR37418">
    <property type="entry name" value="3-KETO-5-AMINOHEXANOATE CLEAVAGE ENZYME-RELATED"/>
    <property type="match status" value="1"/>
</dbReference>
<reference evidence="5" key="1">
    <citation type="submission" date="2020-08" db="EMBL/GenBank/DDBJ databases">
        <title>Genome public.</title>
        <authorList>
            <person name="Liu C."/>
            <person name="Sun Q."/>
        </authorList>
    </citation>
    <scope>NUCLEOTIDE SEQUENCE</scope>
    <source>
        <strain evidence="5">NSJ-51</strain>
    </source>
</reference>
<dbReference type="Proteomes" id="UP000661435">
    <property type="component" value="Unassembled WGS sequence"/>
</dbReference>
<sequence length="56" mass="6360">LGGHIRVGMEDNVMYSKGKLADSNVQFVDRARRVIEEFGREVATPDEAREILSLKR</sequence>
<name>A0A8J6J0K4_9FIRM</name>
<evidence type="ECO:0000313" key="6">
    <source>
        <dbReference type="Proteomes" id="UP000661435"/>
    </source>
</evidence>
<proteinExistence type="predicted"/>
<comment type="caution">
    <text evidence="5">The sequence shown here is derived from an EMBL/GenBank/DDBJ whole genome shotgun (WGS) entry which is preliminary data.</text>
</comment>
<keyword evidence="2" id="KW-0808">Transferase</keyword>